<evidence type="ECO:0000313" key="2">
    <source>
        <dbReference type="Proteomes" id="UP000006455"/>
    </source>
</evidence>
<dbReference type="RefSeq" id="WP_007773006.1">
    <property type="nucleotide sequence ID" value="NZ_AFVW02000004.1"/>
</dbReference>
<reference evidence="1 2" key="1">
    <citation type="journal article" date="2011" name="J. Bacteriol.">
        <title>Genome sequence of the Mycobacterium colombiense type strain, CECT 3035.</title>
        <authorList>
            <person name="Gonzalez-Perez M."/>
            <person name="Murcia M.I."/>
            <person name="Landsman D."/>
            <person name="Jordan I.K."/>
            <person name="Marino-Ramirez L."/>
        </authorList>
    </citation>
    <scope>NUCLEOTIDE SEQUENCE [LARGE SCALE GENOMIC DNA]</scope>
    <source>
        <strain evidence="1 2">CECT 3035</strain>
    </source>
</reference>
<dbReference type="EMBL" id="AFVW02000004">
    <property type="protein sequence ID" value="EJO88243.1"/>
    <property type="molecule type" value="Genomic_DNA"/>
</dbReference>
<organism evidence="1 2">
    <name type="scientific">Mycobacterium colombiense CECT 3035</name>
    <dbReference type="NCBI Taxonomy" id="1041522"/>
    <lineage>
        <taxon>Bacteria</taxon>
        <taxon>Bacillati</taxon>
        <taxon>Actinomycetota</taxon>
        <taxon>Actinomycetes</taxon>
        <taxon>Mycobacteriales</taxon>
        <taxon>Mycobacteriaceae</taxon>
        <taxon>Mycobacterium</taxon>
        <taxon>Mycobacterium avium complex (MAC)</taxon>
    </lineage>
</organism>
<protein>
    <submittedName>
        <fullName evidence="1">Uncharacterized protein</fullName>
    </submittedName>
</protein>
<accession>J4TGC6</accession>
<dbReference type="AlphaFoldDB" id="J4TGC6"/>
<sequence>MYDGKRSSTFDEVRTTLARAEAARQAAKTARDRAAGVIKRAVELQRRGTGRSVGAQVSASH</sequence>
<dbReference type="STRING" id="1041522.GCA_002105755_05107"/>
<name>J4TGC6_9MYCO</name>
<evidence type="ECO:0000313" key="1">
    <source>
        <dbReference type="EMBL" id="EJO88243.1"/>
    </source>
</evidence>
<dbReference type="GeneID" id="31528362"/>
<gene>
    <name evidence="1" type="ORF">MCOL_V214984</name>
</gene>
<comment type="caution">
    <text evidence="1">The sequence shown here is derived from an EMBL/GenBank/DDBJ whole genome shotgun (WGS) entry which is preliminary data.</text>
</comment>
<dbReference type="Proteomes" id="UP000006455">
    <property type="component" value="Unassembled WGS sequence"/>
</dbReference>
<proteinExistence type="predicted"/>